<organism evidence="1">
    <name type="scientific">Rhizophora mucronata</name>
    <name type="common">Asiatic mangrove</name>
    <dbReference type="NCBI Taxonomy" id="61149"/>
    <lineage>
        <taxon>Eukaryota</taxon>
        <taxon>Viridiplantae</taxon>
        <taxon>Streptophyta</taxon>
        <taxon>Embryophyta</taxon>
        <taxon>Tracheophyta</taxon>
        <taxon>Spermatophyta</taxon>
        <taxon>Magnoliopsida</taxon>
        <taxon>eudicotyledons</taxon>
        <taxon>Gunneridae</taxon>
        <taxon>Pentapetalae</taxon>
        <taxon>rosids</taxon>
        <taxon>fabids</taxon>
        <taxon>Malpighiales</taxon>
        <taxon>Rhizophoraceae</taxon>
        <taxon>Rhizophora</taxon>
    </lineage>
</organism>
<accession>A0A2P2M3F7</accession>
<proteinExistence type="predicted"/>
<dbReference type="EMBL" id="GGEC01044249">
    <property type="protein sequence ID" value="MBX24733.1"/>
    <property type="molecule type" value="Transcribed_RNA"/>
</dbReference>
<evidence type="ECO:0000313" key="1">
    <source>
        <dbReference type="EMBL" id="MBX24733.1"/>
    </source>
</evidence>
<sequence>MRHTKKMHKASQIGPFYNHKVMEKCIK</sequence>
<dbReference type="AlphaFoldDB" id="A0A2P2M3F7"/>
<reference evidence="1" key="1">
    <citation type="submission" date="2018-02" db="EMBL/GenBank/DDBJ databases">
        <title>Rhizophora mucronata_Transcriptome.</title>
        <authorList>
            <person name="Meera S.P."/>
            <person name="Sreeshan A."/>
            <person name="Augustine A."/>
        </authorList>
    </citation>
    <scope>NUCLEOTIDE SEQUENCE</scope>
    <source>
        <tissue evidence="1">Leaf</tissue>
    </source>
</reference>
<name>A0A2P2M3F7_RHIMU</name>
<protein>
    <submittedName>
        <fullName evidence="1">Uncharacterized protein</fullName>
    </submittedName>
</protein>
<dbReference type="EMBL" id="GGEC01044244">
    <property type="protein sequence ID" value="MBX24728.1"/>
    <property type="molecule type" value="Transcribed_RNA"/>
</dbReference>